<dbReference type="GeneID" id="12417750"/>
<reference evidence="2 3" key="1">
    <citation type="journal article" date="2011" name="J. Bacteriol.">
        <title>Genome analyses of icelandic strains of Sulfolobus islandicus, model organisms for genetic and virus-host interaction studies.</title>
        <authorList>
            <person name="Guo L."/>
            <person name="Brugger K."/>
            <person name="Liu C."/>
            <person name="Shah S.A."/>
            <person name="Zheng H."/>
            <person name="Zhu Y."/>
            <person name="Wang S."/>
            <person name="Lillestol R.K."/>
            <person name="Chen L."/>
            <person name="Frank J."/>
            <person name="Prangishvili D."/>
            <person name="Paulin L."/>
            <person name="She Q."/>
            <person name="Huang L."/>
            <person name="Garrett R.A."/>
        </authorList>
    </citation>
    <scope>NUCLEOTIDE SEQUENCE [LARGE SCALE GENOMIC DNA]</scope>
    <source>
        <strain evidence="2 3">REY15A</strain>
    </source>
</reference>
<dbReference type="GO" id="GO:0016758">
    <property type="term" value="F:hexosyltransferase activity"/>
    <property type="evidence" value="ECO:0007669"/>
    <property type="project" value="UniProtKB-ARBA"/>
</dbReference>
<keyword evidence="2" id="KW-0808">Transferase</keyword>
<gene>
    <name evidence="2" type="ordered locus">SiRe_0850</name>
</gene>
<dbReference type="Proteomes" id="UP000002664">
    <property type="component" value="Chromosome"/>
</dbReference>
<dbReference type="HOGENOM" id="CLU_055387_2_0_2"/>
<dbReference type="eggNOG" id="arCOG01397">
    <property type="taxonomic scope" value="Archaea"/>
</dbReference>
<dbReference type="PANTHER" id="PTHR22916:SF3">
    <property type="entry name" value="UDP-GLCNAC:BETAGAL BETA-1,3-N-ACETYLGLUCOSAMINYLTRANSFERASE-LIKE PROTEIN 1"/>
    <property type="match status" value="1"/>
</dbReference>
<dbReference type="CDD" id="cd00761">
    <property type="entry name" value="Glyco_tranf_GTA_type"/>
    <property type="match status" value="1"/>
</dbReference>
<dbReference type="STRING" id="930945.SiRe_0850"/>
<dbReference type="Gene3D" id="3.90.550.10">
    <property type="entry name" value="Spore Coat Polysaccharide Biosynthesis Protein SpsA, Chain A"/>
    <property type="match status" value="1"/>
</dbReference>
<keyword evidence="3" id="KW-1185">Reference proteome</keyword>
<dbReference type="EMBL" id="CP002425">
    <property type="protein sequence ID" value="ADX84925.1"/>
    <property type="molecule type" value="Genomic_DNA"/>
</dbReference>
<feature type="domain" description="Glycosyltransferase 2-like" evidence="1">
    <location>
        <begin position="7"/>
        <end position="120"/>
    </location>
</feature>
<dbReference type="AlphaFoldDB" id="F0NDY9"/>
<evidence type="ECO:0000313" key="2">
    <source>
        <dbReference type="EMBL" id="ADX84925.1"/>
    </source>
</evidence>
<dbReference type="Pfam" id="PF00535">
    <property type="entry name" value="Glycos_transf_2"/>
    <property type="match status" value="1"/>
</dbReference>
<dbReference type="PANTHER" id="PTHR22916">
    <property type="entry name" value="GLYCOSYLTRANSFERASE"/>
    <property type="match status" value="1"/>
</dbReference>
<dbReference type="KEGG" id="sir:SiRe_0850"/>
<dbReference type="InterPro" id="IPR029044">
    <property type="entry name" value="Nucleotide-diphossugar_trans"/>
</dbReference>
<dbReference type="RefSeq" id="WP_014513806.1">
    <property type="nucleotide sequence ID" value="NC_017276.1"/>
</dbReference>
<organism evidence="2 3">
    <name type="scientific">Saccharolobus islandicus (strain REY15A)</name>
    <name type="common">Sulfolobus islandicus</name>
    <dbReference type="NCBI Taxonomy" id="930945"/>
    <lineage>
        <taxon>Archaea</taxon>
        <taxon>Thermoproteota</taxon>
        <taxon>Thermoprotei</taxon>
        <taxon>Sulfolobales</taxon>
        <taxon>Sulfolobaceae</taxon>
        <taxon>Saccharolobus</taxon>
    </lineage>
</organism>
<sequence length="345" mass="40539">MSNPKVSVIITAHWRDTYIDKAFESVVSQDFDKKEIEVVLVHRFPYNYKIRKIEEKAGVFYKFISYETKSDPLAFKIKEGVELSKGDIICFLEDDDMFSENKLKSVVTKFNEIENLGYFHNDHYIVDEEGNVLYKSLLNREKSVLIDNQKIQDFGAKFREIFLGKSPQFNSSSICMKRDIIGLDWLGKFTGKRAVDLLLFLMALESSSIIYLSDLKLTYYRIHSQQMSLNLGGKSRYQRALESLKIDEEVLNELEVLKSIVSYDTSKKILDYYFYLPIKIKRYGLINISKKENNVKAALTYLYVLARYIGLREAIRAGLFPIWFHYARELYIILSEKFKIKYFNR</sequence>
<dbReference type="InterPro" id="IPR001173">
    <property type="entry name" value="Glyco_trans_2-like"/>
</dbReference>
<evidence type="ECO:0000313" key="3">
    <source>
        <dbReference type="Proteomes" id="UP000002664"/>
    </source>
</evidence>
<name>F0NDY9_SACI5</name>
<protein>
    <submittedName>
        <fullName evidence="2">Glycosyl transferase family 2</fullName>
    </submittedName>
</protein>
<evidence type="ECO:0000259" key="1">
    <source>
        <dbReference type="Pfam" id="PF00535"/>
    </source>
</evidence>
<dbReference type="SUPFAM" id="SSF53448">
    <property type="entry name" value="Nucleotide-diphospho-sugar transferases"/>
    <property type="match status" value="1"/>
</dbReference>
<accession>F0NDY9</accession>
<proteinExistence type="predicted"/>